<feature type="domain" description="TMEM205-like" evidence="6">
    <location>
        <begin position="6"/>
        <end position="112"/>
    </location>
</feature>
<accession>B9XK32</accession>
<feature type="transmembrane region" description="Helical" evidence="5">
    <location>
        <begin position="82"/>
        <end position="102"/>
    </location>
</feature>
<reference evidence="7 8" key="1">
    <citation type="journal article" date="2011" name="J. Bacteriol.">
        <title>Genome sequence of 'Pedosphaera parvula' Ellin514, an aerobic Verrucomicrobial isolate from pasture soil.</title>
        <authorList>
            <person name="Kant R."/>
            <person name="van Passel M.W."/>
            <person name="Sangwan P."/>
            <person name="Palva A."/>
            <person name="Lucas S."/>
            <person name="Copeland A."/>
            <person name="Lapidus A."/>
            <person name="Glavina Del Rio T."/>
            <person name="Dalin E."/>
            <person name="Tice H."/>
            <person name="Bruce D."/>
            <person name="Goodwin L."/>
            <person name="Pitluck S."/>
            <person name="Chertkov O."/>
            <person name="Larimer F.W."/>
            <person name="Land M.L."/>
            <person name="Hauser L."/>
            <person name="Brettin T.S."/>
            <person name="Detter J.C."/>
            <person name="Han S."/>
            <person name="de Vos W.M."/>
            <person name="Janssen P.H."/>
            <person name="Smidt H."/>
        </authorList>
    </citation>
    <scope>NUCLEOTIDE SEQUENCE [LARGE SCALE GENOMIC DNA]</scope>
    <source>
        <strain evidence="7 8">Ellin514</strain>
    </source>
</reference>
<feature type="transmembrane region" description="Helical" evidence="5">
    <location>
        <begin position="50"/>
        <end position="70"/>
    </location>
</feature>
<evidence type="ECO:0000256" key="5">
    <source>
        <dbReference type="SAM" id="Phobius"/>
    </source>
</evidence>
<keyword evidence="8" id="KW-1185">Reference proteome</keyword>
<dbReference type="AlphaFoldDB" id="B9XK32"/>
<dbReference type="TCDB" id="9.A.55.1.7">
    <property type="family name" value="the tmem205 (tmem205) family"/>
</dbReference>
<evidence type="ECO:0000313" key="8">
    <source>
        <dbReference type="Proteomes" id="UP000003688"/>
    </source>
</evidence>
<name>B9XK32_PEDPL</name>
<dbReference type="Proteomes" id="UP000003688">
    <property type="component" value="Unassembled WGS sequence"/>
</dbReference>
<keyword evidence="4 5" id="KW-0472">Membrane</keyword>
<evidence type="ECO:0000256" key="2">
    <source>
        <dbReference type="ARBA" id="ARBA00022692"/>
    </source>
</evidence>
<dbReference type="EMBL" id="ABOX02000023">
    <property type="protein sequence ID" value="EEF59855.1"/>
    <property type="molecule type" value="Genomic_DNA"/>
</dbReference>
<feature type="transmembrane region" description="Helical" evidence="5">
    <location>
        <begin position="130"/>
        <end position="151"/>
    </location>
</feature>
<gene>
    <name evidence="7" type="ORF">Cflav_PD2862</name>
</gene>
<keyword evidence="2 5" id="KW-0812">Transmembrane</keyword>
<evidence type="ECO:0000256" key="3">
    <source>
        <dbReference type="ARBA" id="ARBA00022989"/>
    </source>
</evidence>
<sequence precursor="true">MGVVNAAIWFGAAIFFTAVIGPAVFSQETHKLFGETAFPYYAGGIAMIMIRRYFLLQIICAAVALLHFLLEKISFQRKLTRFTLILLLSLFGLGLIGRFGFYPKMEALRQTMYFGQTAEQKEKARSTFGAWHGFSQVVNLVMIGGLFIYLIQLNKPVESVRYGGVTKFRG</sequence>
<dbReference type="Pfam" id="PF13664">
    <property type="entry name" value="DUF4149"/>
    <property type="match status" value="1"/>
</dbReference>
<keyword evidence="3 5" id="KW-1133">Transmembrane helix</keyword>
<dbReference type="InterPro" id="IPR025423">
    <property type="entry name" value="TMEM205-like"/>
</dbReference>
<evidence type="ECO:0000259" key="6">
    <source>
        <dbReference type="Pfam" id="PF13664"/>
    </source>
</evidence>
<protein>
    <recommendedName>
        <fullName evidence="6">TMEM205-like domain-containing protein</fullName>
    </recommendedName>
</protein>
<dbReference type="GO" id="GO:0016020">
    <property type="term" value="C:membrane"/>
    <property type="evidence" value="ECO:0007669"/>
    <property type="project" value="UniProtKB-SubCell"/>
</dbReference>
<evidence type="ECO:0000256" key="4">
    <source>
        <dbReference type="ARBA" id="ARBA00023136"/>
    </source>
</evidence>
<comment type="caution">
    <text evidence="7">The sequence shown here is derived from an EMBL/GenBank/DDBJ whole genome shotgun (WGS) entry which is preliminary data.</text>
</comment>
<evidence type="ECO:0000256" key="1">
    <source>
        <dbReference type="ARBA" id="ARBA00004370"/>
    </source>
</evidence>
<dbReference type="STRING" id="320771.Cflav_PD2862"/>
<proteinExistence type="predicted"/>
<comment type="subcellular location">
    <subcellularLocation>
        <location evidence="1">Membrane</location>
    </subcellularLocation>
</comment>
<evidence type="ECO:0000313" key="7">
    <source>
        <dbReference type="EMBL" id="EEF59855.1"/>
    </source>
</evidence>
<organism evidence="7 8">
    <name type="scientific">Pedosphaera parvula (strain Ellin514)</name>
    <dbReference type="NCBI Taxonomy" id="320771"/>
    <lineage>
        <taxon>Bacteria</taxon>
        <taxon>Pseudomonadati</taxon>
        <taxon>Verrucomicrobiota</taxon>
        <taxon>Pedosphaerae</taxon>
        <taxon>Pedosphaerales</taxon>
        <taxon>Pedosphaeraceae</taxon>
        <taxon>Pedosphaera</taxon>
    </lineage>
</organism>